<dbReference type="EMBL" id="QGKV02000759">
    <property type="protein sequence ID" value="KAF3560586.1"/>
    <property type="molecule type" value="Genomic_DNA"/>
</dbReference>
<evidence type="ECO:0000256" key="1">
    <source>
        <dbReference type="SAM" id="MobiDB-lite"/>
    </source>
</evidence>
<evidence type="ECO:0000313" key="2">
    <source>
        <dbReference type="EMBL" id="KAF3560586.1"/>
    </source>
</evidence>
<proteinExistence type="predicted"/>
<evidence type="ECO:0000313" key="3">
    <source>
        <dbReference type="Proteomes" id="UP000266723"/>
    </source>
</evidence>
<protein>
    <submittedName>
        <fullName evidence="2">Uncharacterized protein</fullName>
    </submittedName>
</protein>
<gene>
    <name evidence="2" type="ORF">DY000_02015113</name>
</gene>
<feature type="region of interest" description="Disordered" evidence="1">
    <location>
        <begin position="35"/>
        <end position="63"/>
    </location>
</feature>
<name>A0ABQ7CL75_BRACR</name>
<dbReference type="Proteomes" id="UP000266723">
    <property type="component" value="Unassembled WGS sequence"/>
</dbReference>
<sequence length="86" mass="9659">MNIFTKSNLRNEIFTKSLAVKSYSNLNRTTKYRLSEGNGQVSKSATDKLEYGHRTTHKPRSLRSDRAQAKLGRYVATELAHGSVAT</sequence>
<reference evidence="2 3" key="1">
    <citation type="journal article" date="2020" name="BMC Genomics">
        <title>Intraspecific diversification of the crop wild relative Brassica cretica Lam. using demographic model selection.</title>
        <authorList>
            <person name="Kioukis A."/>
            <person name="Michalopoulou V.A."/>
            <person name="Briers L."/>
            <person name="Pirintsos S."/>
            <person name="Studholme D.J."/>
            <person name="Pavlidis P."/>
            <person name="Sarris P.F."/>
        </authorList>
    </citation>
    <scope>NUCLEOTIDE SEQUENCE [LARGE SCALE GENOMIC DNA]</scope>
    <source>
        <strain evidence="3">cv. PFS-1207/04</strain>
    </source>
</reference>
<accession>A0ABQ7CL75</accession>
<organism evidence="2 3">
    <name type="scientific">Brassica cretica</name>
    <name type="common">Mustard</name>
    <dbReference type="NCBI Taxonomy" id="69181"/>
    <lineage>
        <taxon>Eukaryota</taxon>
        <taxon>Viridiplantae</taxon>
        <taxon>Streptophyta</taxon>
        <taxon>Embryophyta</taxon>
        <taxon>Tracheophyta</taxon>
        <taxon>Spermatophyta</taxon>
        <taxon>Magnoliopsida</taxon>
        <taxon>eudicotyledons</taxon>
        <taxon>Gunneridae</taxon>
        <taxon>Pentapetalae</taxon>
        <taxon>rosids</taxon>
        <taxon>malvids</taxon>
        <taxon>Brassicales</taxon>
        <taxon>Brassicaceae</taxon>
        <taxon>Brassiceae</taxon>
        <taxon>Brassica</taxon>
    </lineage>
</organism>
<keyword evidence="3" id="KW-1185">Reference proteome</keyword>
<comment type="caution">
    <text evidence="2">The sequence shown here is derived from an EMBL/GenBank/DDBJ whole genome shotgun (WGS) entry which is preliminary data.</text>
</comment>